<comment type="similarity">
    <text evidence="1">Belongs to the SIMIBI class G3E GTPase family. HypB/HupM subfamily.</text>
</comment>
<dbReference type="SUPFAM" id="SSF52540">
    <property type="entry name" value="P-loop containing nucleoside triphosphate hydrolases"/>
    <property type="match status" value="1"/>
</dbReference>
<dbReference type="PIRSF" id="PIRSF005624">
    <property type="entry name" value="Ni-bind_GTPase"/>
    <property type="match status" value="1"/>
</dbReference>
<dbReference type="GO" id="GO:0016151">
    <property type="term" value="F:nickel cation binding"/>
    <property type="evidence" value="ECO:0007669"/>
    <property type="project" value="InterPro"/>
</dbReference>
<dbReference type="GO" id="GO:0005525">
    <property type="term" value="F:GTP binding"/>
    <property type="evidence" value="ECO:0007669"/>
    <property type="project" value="UniProtKB-KW"/>
</dbReference>
<proteinExistence type="inferred from homology"/>
<organism evidence="9 10">
    <name type="scientific">Thermogemmatispora tikiterensis</name>
    <dbReference type="NCBI Taxonomy" id="1825093"/>
    <lineage>
        <taxon>Bacteria</taxon>
        <taxon>Bacillati</taxon>
        <taxon>Chloroflexota</taxon>
        <taxon>Ktedonobacteria</taxon>
        <taxon>Thermogemmatisporales</taxon>
        <taxon>Thermogemmatisporaceae</taxon>
        <taxon>Thermogemmatispora</taxon>
    </lineage>
</organism>
<evidence type="ECO:0000256" key="4">
    <source>
        <dbReference type="ARBA" id="ARBA00022741"/>
    </source>
</evidence>
<evidence type="ECO:0000256" key="3">
    <source>
        <dbReference type="ARBA" id="ARBA00022723"/>
    </source>
</evidence>
<dbReference type="GO" id="GO:0008270">
    <property type="term" value="F:zinc ion binding"/>
    <property type="evidence" value="ECO:0007669"/>
    <property type="project" value="TreeGrafter"/>
</dbReference>
<keyword evidence="7" id="KW-0342">GTP-binding</keyword>
<comment type="caution">
    <text evidence="9">The sequence shown here is derived from an EMBL/GenBank/DDBJ whole genome shotgun (WGS) entry which is preliminary data.</text>
</comment>
<keyword evidence="10" id="KW-1185">Reference proteome</keyword>
<dbReference type="PANTHER" id="PTHR30134">
    <property type="entry name" value="HYDROGENASE PROTEIN ASSEMBLY PROTEIN, NICKEL CHAPERONE"/>
    <property type="match status" value="1"/>
</dbReference>
<dbReference type="Gene3D" id="3.40.50.300">
    <property type="entry name" value="P-loop containing nucleotide triphosphate hydrolases"/>
    <property type="match status" value="1"/>
</dbReference>
<evidence type="ECO:0000256" key="6">
    <source>
        <dbReference type="ARBA" id="ARBA00022833"/>
    </source>
</evidence>
<keyword evidence="5" id="KW-0378">Hydrolase</keyword>
<evidence type="ECO:0000256" key="7">
    <source>
        <dbReference type="ARBA" id="ARBA00023134"/>
    </source>
</evidence>
<dbReference type="Pfam" id="PF02492">
    <property type="entry name" value="cobW"/>
    <property type="match status" value="1"/>
</dbReference>
<dbReference type="GO" id="GO:0051604">
    <property type="term" value="P:protein maturation"/>
    <property type="evidence" value="ECO:0007669"/>
    <property type="project" value="InterPro"/>
</dbReference>
<feature type="domain" description="CobW/HypB/UreG nucleotide-binding" evidence="8">
    <location>
        <begin position="37"/>
        <end position="193"/>
    </location>
</feature>
<evidence type="ECO:0000256" key="2">
    <source>
        <dbReference type="ARBA" id="ARBA00022596"/>
    </source>
</evidence>
<keyword evidence="4" id="KW-0547">Nucleotide-binding</keyword>
<reference evidence="9 10" key="1">
    <citation type="submission" date="2016-08" db="EMBL/GenBank/DDBJ databases">
        <title>Analysis of Carbohydrate Active Enzymes in Thermogemmatispora T81 Reveals Carbohydrate Degradation Ability.</title>
        <authorList>
            <person name="Tomazini A."/>
            <person name="Lal S."/>
            <person name="Stott M."/>
            <person name="Henrissat B."/>
            <person name="Polikarpov I."/>
            <person name="Sparling R."/>
            <person name="Levin D.B."/>
        </authorList>
    </citation>
    <scope>NUCLEOTIDE SEQUENCE [LARGE SCALE GENOMIC DNA]</scope>
    <source>
        <strain evidence="9 10">T81</strain>
    </source>
</reference>
<evidence type="ECO:0000256" key="1">
    <source>
        <dbReference type="ARBA" id="ARBA00006211"/>
    </source>
</evidence>
<protein>
    <submittedName>
        <fullName evidence="9">Hydrogenase accessory protein HypB</fullName>
    </submittedName>
</protein>
<dbReference type="CDD" id="cd05390">
    <property type="entry name" value="HypB"/>
    <property type="match status" value="1"/>
</dbReference>
<dbReference type="InterPro" id="IPR003495">
    <property type="entry name" value="CobW/HypB/UreG_nucleotide-bd"/>
</dbReference>
<dbReference type="InterPro" id="IPR004392">
    <property type="entry name" value="Hyd_mat_HypB"/>
</dbReference>
<sequence>MPRVTIARNILAANEEVAAAVRRRLAAAGVRCINLMSGPGAGKTTLLERSVARLRGRLAIGVIEGDIETSLDAERMEAAGAQVVQINTRGACHLEAHMVRDALEALDLQRLDLLFIENIGNLVCPAAWDLGEDLRVVVVCTTEGDEKPAKYPQIFAAAQVLVINKLDLLPYVDYDPERVRAQALAVNPGLQIFSLSCRSGEGLETWCEWLWHVGRVPGRSLPADREGPVIPKEGAAS</sequence>
<evidence type="ECO:0000256" key="5">
    <source>
        <dbReference type="ARBA" id="ARBA00022801"/>
    </source>
</evidence>
<dbReference type="EMBL" id="MCIF01000002">
    <property type="protein sequence ID" value="RAQ96414.1"/>
    <property type="molecule type" value="Genomic_DNA"/>
</dbReference>
<dbReference type="PANTHER" id="PTHR30134:SF2">
    <property type="entry name" value="HYDROGENASE MATURATION FACTOR HYPB"/>
    <property type="match status" value="1"/>
</dbReference>
<dbReference type="GO" id="GO:0003924">
    <property type="term" value="F:GTPase activity"/>
    <property type="evidence" value="ECO:0007669"/>
    <property type="project" value="InterPro"/>
</dbReference>
<dbReference type="Proteomes" id="UP000248706">
    <property type="component" value="Unassembled WGS sequence"/>
</dbReference>
<name>A0A328VMQ9_9CHLR</name>
<dbReference type="RefSeq" id="WP_112429970.1">
    <property type="nucleotide sequence ID" value="NZ_MCIF01000002.1"/>
</dbReference>
<dbReference type="NCBIfam" id="TIGR00073">
    <property type="entry name" value="hypB"/>
    <property type="match status" value="1"/>
</dbReference>
<evidence type="ECO:0000313" key="9">
    <source>
        <dbReference type="EMBL" id="RAQ96414.1"/>
    </source>
</evidence>
<evidence type="ECO:0000259" key="8">
    <source>
        <dbReference type="Pfam" id="PF02492"/>
    </source>
</evidence>
<evidence type="ECO:0000313" key="10">
    <source>
        <dbReference type="Proteomes" id="UP000248706"/>
    </source>
</evidence>
<dbReference type="AlphaFoldDB" id="A0A328VMQ9"/>
<keyword evidence="3" id="KW-0479">Metal-binding</keyword>
<gene>
    <name evidence="9" type="ORF">A4R35_12780</name>
</gene>
<dbReference type="OrthoDB" id="9802035at2"/>
<keyword evidence="2" id="KW-0533">Nickel</keyword>
<accession>A0A328VMQ9</accession>
<dbReference type="InterPro" id="IPR027417">
    <property type="entry name" value="P-loop_NTPase"/>
</dbReference>
<keyword evidence="6" id="KW-0862">Zinc</keyword>